<sequence length="229" mass="26794">MKIKRFFGLRVETRCDRCHEKIDSTSDIYTLCKDCFSIDSKMIRQHETKLDYQRMVAGRTCIICKKTLINTQVNHTCWRCVSQHNDRTHSGWYINSDYDEGTKLYRSCICGDVLVITIGKPHQFEYYRVGNTRPTTVSYPCSREIKKHGECEHNWIVLAENETPYKEGLRKYKEYKQNPAMGLLLESEDDYVHLAFGSTKFWCSHCGLYHDLSPSKVNLLPAIGYIKHD</sequence>
<comment type="caution">
    <text evidence="1">The sequence shown here is derived from an EMBL/GenBank/DDBJ whole genome shotgun (WGS) entry which is preliminary data.</text>
</comment>
<proteinExistence type="predicted"/>
<evidence type="ECO:0000313" key="1">
    <source>
        <dbReference type="EMBL" id="CAG7648137.1"/>
    </source>
</evidence>
<dbReference type="RefSeq" id="WP_218100428.1">
    <property type="nucleotide sequence ID" value="NZ_CAJVCE010000012.1"/>
</dbReference>
<accession>A0ABM8VLI0</accession>
<gene>
    <name evidence="1" type="ORF">PAECIP111802_04134</name>
</gene>
<protein>
    <submittedName>
        <fullName evidence="1">Uncharacterized protein</fullName>
    </submittedName>
</protein>
<dbReference type="EMBL" id="CAJVCE010000012">
    <property type="protein sequence ID" value="CAG7648137.1"/>
    <property type="molecule type" value="Genomic_DNA"/>
</dbReference>
<evidence type="ECO:0000313" key="2">
    <source>
        <dbReference type="Proteomes" id="UP000730618"/>
    </source>
</evidence>
<organism evidence="1 2">
    <name type="scientific">Paenibacillus allorhizosphaerae</name>
    <dbReference type="NCBI Taxonomy" id="2849866"/>
    <lineage>
        <taxon>Bacteria</taxon>
        <taxon>Bacillati</taxon>
        <taxon>Bacillota</taxon>
        <taxon>Bacilli</taxon>
        <taxon>Bacillales</taxon>
        <taxon>Paenibacillaceae</taxon>
        <taxon>Paenibacillus</taxon>
    </lineage>
</organism>
<dbReference type="Proteomes" id="UP000730618">
    <property type="component" value="Unassembled WGS sequence"/>
</dbReference>
<name>A0ABM8VLI0_9BACL</name>
<keyword evidence="2" id="KW-1185">Reference proteome</keyword>
<reference evidence="1 2" key="1">
    <citation type="submission" date="2021-06" db="EMBL/GenBank/DDBJ databases">
        <authorList>
            <person name="Criscuolo A."/>
        </authorList>
    </citation>
    <scope>NUCLEOTIDE SEQUENCE [LARGE SCALE GENOMIC DNA]</scope>
    <source>
        <strain evidence="2">CIP 111802</strain>
    </source>
</reference>